<dbReference type="GO" id="GO:0015074">
    <property type="term" value="P:DNA integration"/>
    <property type="evidence" value="ECO:0007669"/>
    <property type="project" value="UniProtKB-KW"/>
</dbReference>
<dbReference type="InterPro" id="IPR004107">
    <property type="entry name" value="Integrase_SAM-like_N"/>
</dbReference>
<reference evidence="8 9" key="1">
    <citation type="submission" date="2017-11" db="EMBL/GenBank/DDBJ databases">
        <title>Genome sequence and genome mining of multiple bioactive secondary metabolites from a deep sea-derived Bacillus siamensis SCSIO 05746.</title>
        <authorList>
            <person name="Pan H.-Q."/>
            <person name="Ju J.-H."/>
        </authorList>
    </citation>
    <scope>NUCLEOTIDE SEQUENCE [LARGE SCALE GENOMIC DNA]</scope>
    <source>
        <strain evidence="8 9">SCSIO 05746</strain>
    </source>
</reference>
<dbReference type="PROSITE" id="PS51898">
    <property type="entry name" value="TYR_RECOMBINASE"/>
    <property type="match status" value="1"/>
</dbReference>
<dbReference type="Gene3D" id="1.10.150.130">
    <property type="match status" value="1"/>
</dbReference>
<feature type="domain" description="Tyr recombinase" evidence="6">
    <location>
        <begin position="191"/>
        <end position="394"/>
    </location>
</feature>
<dbReference type="Proteomes" id="UP000234366">
    <property type="component" value="Chromosome"/>
</dbReference>
<comment type="similarity">
    <text evidence="1">Belongs to the 'phage' integrase family.</text>
</comment>
<dbReference type="SUPFAM" id="SSF56349">
    <property type="entry name" value="DNA breaking-rejoining enzymes"/>
    <property type="match status" value="1"/>
</dbReference>
<dbReference type="CDD" id="cd01189">
    <property type="entry name" value="INT_ICEBs1_C_like"/>
    <property type="match status" value="1"/>
</dbReference>
<dbReference type="InterPro" id="IPR011010">
    <property type="entry name" value="DNA_brk_join_enz"/>
</dbReference>
<name>A0AAI8N153_9BACI</name>
<evidence type="ECO:0000313" key="8">
    <source>
        <dbReference type="EMBL" id="AUJ78179.1"/>
    </source>
</evidence>
<keyword evidence="3 5" id="KW-0238">DNA-binding</keyword>
<dbReference type="Pfam" id="PF00589">
    <property type="entry name" value="Phage_integrase"/>
    <property type="match status" value="1"/>
</dbReference>
<evidence type="ECO:0000256" key="5">
    <source>
        <dbReference type="PROSITE-ProRule" id="PRU01248"/>
    </source>
</evidence>
<evidence type="ECO:0000256" key="4">
    <source>
        <dbReference type="ARBA" id="ARBA00023172"/>
    </source>
</evidence>
<protein>
    <submittedName>
        <fullName evidence="8">Site-specific integrase</fullName>
    </submittedName>
</protein>
<dbReference type="PROSITE" id="PS51900">
    <property type="entry name" value="CB"/>
    <property type="match status" value="1"/>
</dbReference>
<organism evidence="8 9">
    <name type="scientific">Bacillus siamensis</name>
    <dbReference type="NCBI Taxonomy" id="659243"/>
    <lineage>
        <taxon>Bacteria</taxon>
        <taxon>Bacillati</taxon>
        <taxon>Bacillota</taxon>
        <taxon>Bacilli</taxon>
        <taxon>Bacillales</taxon>
        <taxon>Bacillaceae</taxon>
        <taxon>Bacillus</taxon>
        <taxon>Bacillus amyloliquefaciens group</taxon>
    </lineage>
</organism>
<dbReference type="InterPro" id="IPR010998">
    <property type="entry name" value="Integrase_recombinase_N"/>
</dbReference>
<dbReference type="GO" id="GO:0006310">
    <property type="term" value="P:DNA recombination"/>
    <property type="evidence" value="ECO:0007669"/>
    <property type="project" value="UniProtKB-KW"/>
</dbReference>
<dbReference type="KEGG" id="bsia:CWD84_15760"/>
<evidence type="ECO:0000313" key="9">
    <source>
        <dbReference type="Proteomes" id="UP000234366"/>
    </source>
</evidence>
<gene>
    <name evidence="8" type="ORF">CWD84_15760</name>
</gene>
<proteinExistence type="inferred from homology"/>
<dbReference type="InterPro" id="IPR050090">
    <property type="entry name" value="Tyrosine_recombinase_XerCD"/>
</dbReference>
<keyword evidence="2" id="KW-0229">DNA integration</keyword>
<feature type="domain" description="Core-binding (CB)" evidence="7">
    <location>
        <begin position="73"/>
        <end position="169"/>
    </location>
</feature>
<dbReference type="AlphaFoldDB" id="A0AAI8N153"/>
<accession>A0AAI8N153</accession>
<keyword evidence="4" id="KW-0233">DNA recombination</keyword>
<dbReference type="InterPro" id="IPR002104">
    <property type="entry name" value="Integrase_catalytic"/>
</dbReference>
<dbReference type="InterPro" id="IPR044068">
    <property type="entry name" value="CB"/>
</dbReference>
<evidence type="ECO:0000256" key="3">
    <source>
        <dbReference type="ARBA" id="ARBA00023125"/>
    </source>
</evidence>
<evidence type="ECO:0000259" key="6">
    <source>
        <dbReference type="PROSITE" id="PS51898"/>
    </source>
</evidence>
<dbReference type="PANTHER" id="PTHR30349">
    <property type="entry name" value="PHAGE INTEGRASE-RELATED"/>
    <property type="match status" value="1"/>
</dbReference>
<dbReference type="GO" id="GO:0003677">
    <property type="term" value="F:DNA binding"/>
    <property type="evidence" value="ECO:0007669"/>
    <property type="project" value="UniProtKB-UniRule"/>
</dbReference>
<sequence>MASIEPRGKNSFRLIVENGYDAKGKRDRRKKTIRIEDPKLLKTKRKLQEYLEDQLHRFRIEVEAGEYIAPEKSTFDSFAEKWVEKKLFNKNGKPYSYTTSVKYSNHLKNHILPALGHKKIDKIKSLHIVDFIDDLSKDGARKDGKPGGLGDQTIKDIFKILQALFKTATEEWKLIKDDPIEGLSSPEAENKEMNFLESDEAAECIKVLYEIDIKWRLYYLAALIGGLRRGEALACEWHLDVDWDKGGIYVNRSISKTINGEPHVKSPKSKSSQRFVKMPDFYMNELAKYYRIWKKEKLLLGDAWEGGEHQYVFHSGKGKPYYYTTPTAKWTKIKKKYGLKDVRLHDLRHTMVALLMEAGESLSAIQRRAGHASARTTSDIYGHVTEKLENSTVKHFNQFDPRNLAQKQS</sequence>
<dbReference type="Pfam" id="PF14659">
    <property type="entry name" value="Phage_int_SAM_3"/>
    <property type="match status" value="1"/>
</dbReference>
<evidence type="ECO:0000259" key="7">
    <source>
        <dbReference type="PROSITE" id="PS51900"/>
    </source>
</evidence>
<dbReference type="InterPro" id="IPR013762">
    <property type="entry name" value="Integrase-like_cat_sf"/>
</dbReference>
<dbReference type="Gene3D" id="1.10.443.10">
    <property type="entry name" value="Intergrase catalytic core"/>
    <property type="match status" value="1"/>
</dbReference>
<evidence type="ECO:0000256" key="1">
    <source>
        <dbReference type="ARBA" id="ARBA00008857"/>
    </source>
</evidence>
<dbReference type="EMBL" id="CP025001">
    <property type="protein sequence ID" value="AUJ78179.1"/>
    <property type="molecule type" value="Genomic_DNA"/>
</dbReference>
<keyword evidence="9" id="KW-1185">Reference proteome</keyword>
<dbReference type="RefSeq" id="WP_101605557.1">
    <property type="nucleotide sequence ID" value="NZ_CP025001.1"/>
</dbReference>
<dbReference type="PANTHER" id="PTHR30349:SF41">
    <property type="entry name" value="INTEGRASE_RECOMBINASE PROTEIN MJ0367-RELATED"/>
    <property type="match status" value="1"/>
</dbReference>
<evidence type="ECO:0000256" key="2">
    <source>
        <dbReference type="ARBA" id="ARBA00022908"/>
    </source>
</evidence>